<keyword evidence="4" id="KW-0547">Nucleotide-binding</keyword>
<reference evidence="11" key="1">
    <citation type="submission" date="2017-05" db="EMBL/GenBank/DDBJ databases">
        <title>Complete and WGS of Bordetella genogroups.</title>
        <authorList>
            <person name="Spilker T."/>
            <person name="Lipuma J."/>
        </authorList>
    </citation>
    <scope>NUCLEOTIDE SEQUENCE [LARGE SCALE GENOMIC DNA]</scope>
    <source>
        <strain evidence="11">AU8856</strain>
    </source>
</reference>
<comment type="subcellular location">
    <subcellularLocation>
        <location evidence="1">Cytoplasm</location>
    </subcellularLocation>
</comment>
<dbReference type="GO" id="GO:0003723">
    <property type="term" value="F:RNA binding"/>
    <property type="evidence" value="ECO:0007669"/>
    <property type="project" value="InterPro"/>
</dbReference>
<dbReference type="OrthoDB" id="9803139at2"/>
<evidence type="ECO:0000313" key="10">
    <source>
        <dbReference type="EMBL" id="OZI61682.1"/>
    </source>
</evidence>
<evidence type="ECO:0000256" key="3">
    <source>
        <dbReference type="ARBA" id="ARBA00022490"/>
    </source>
</evidence>
<dbReference type="Pfam" id="PF03144">
    <property type="entry name" value="GTP_EFTU_D2"/>
    <property type="match status" value="1"/>
</dbReference>
<dbReference type="InterPro" id="IPR004161">
    <property type="entry name" value="EFTu-like_2"/>
</dbReference>
<dbReference type="PROSITE" id="PS51722">
    <property type="entry name" value="G_TR_2"/>
    <property type="match status" value="1"/>
</dbReference>
<dbReference type="InterPro" id="IPR057335">
    <property type="entry name" value="Beta-barrel_SelB"/>
</dbReference>
<name>A0A261UJY7_9BORD</name>
<keyword evidence="11" id="KW-1185">Reference proteome</keyword>
<evidence type="ECO:0000256" key="6">
    <source>
        <dbReference type="ARBA" id="ARBA00023134"/>
    </source>
</evidence>
<dbReference type="GO" id="GO:0005525">
    <property type="term" value="F:GTP binding"/>
    <property type="evidence" value="ECO:0007669"/>
    <property type="project" value="UniProtKB-KW"/>
</dbReference>
<evidence type="ECO:0000256" key="4">
    <source>
        <dbReference type="ARBA" id="ARBA00022741"/>
    </source>
</evidence>
<sequence>MIVGTAGHIDHGKTTLVRALTGVDTDRLKEEKARGISIELGYAYTPLSNGDVLGYIDVPGHEKLVHTMAAGAGGIDFGLLVIAADDGVMPQTREHLAILQLLGIRHGAIAITKVDRVDAERIHAVREQARALTAGTFLAQAPVFAVNATSNVDLGTRALRACLEEAAAKLPARAAAGLFRLAVDRVFSLSGQGTIVTGTVHAGRVTDGAGTLKLMPAGTPVRIRGIHAQNRASDTGQAGQRCALNLAGIDKSAIARGDWIADERCFRPSRHIDVDLRLLASAETPVTTWLPVHVHLGAGHHMAHIVPLSGPGLAAGETGLAQLVFEAPVCAMPGDRYIVRNAQASQTLGGGRVLDADAPDRRRRTPQRLAWLTAIGAMLDGGGIREPLSQAPRGLAEDVLMRLAGCPVDDLPLPEDALWISSRGAHAPRTLILRPYWEALREAVLAALARLHRETPDEPGADSARLRRIALPTLNDGLWQSLIDDMVKDGVIARNGPWLHLPGHAVRLDGEEGALAQRLLPLLHAGAYDPPWVRDLARDHNIPEDAVRAVLRKLLRRGDVAQVVTDLFYHRDRVAELAALVAALTAGASAGAVDAAGFRDATGLGRKRAIQILEFFDRIGYTRRLRNLHMLRTDGGARMFQRPPD</sequence>
<dbReference type="PRINTS" id="PR00315">
    <property type="entry name" value="ELONGATNFCT"/>
</dbReference>
<keyword evidence="5" id="KW-0648">Protein biosynthesis</keyword>
<dbReference type="Proteomes" id="UP000215767">
    <property type="component" value="Unassembled WGS sequence"/>
</dbReference>
<feature type="domain" description="Tr-type G" evidence="9">
    <location>
        <begin position="1"/>
        <end position="172"/>
    </location>
</feature>
<dbReference type="EMBL" id="NEVS01000004">
    <property type="protein sequence ID" value="OZI61682.1"/>
    <property type="molecule type" value="Genomic_DNA"/>
</dbReference>
<dbReference type="SUPFAM" id="SSF52540">
    <property type="entry name" value="P-loop containing nucleoside triphosphate hydrolases"/>
    <property type="match status" value="1"/>
</dbReference>
<gene>
    <name evidence="10" type="ORF">CAL28_20680</name>
</gene>
<keyword evidence="10" id="KW-0251">Elongation factor</keyword>
<organism evidence="10 11">
    <name type="scientific">Bordetella genomosp. 11</name>
    <dbReference type="NCBI Taxonomy" id="1416808"/>
    <lineage>
        <taxon>Bacteria</taxon>
        <taxon>Pseudomonadati</taxon>
        <taxon>Pseudomonadota</taxon>
        <taxon>Betaproteobacteria</taxon>
        <taxon>Burkholderiales</taxon>
        <taxon>Alcaligenaceae</taxon>
        <taxon>Bordetella</taxon>
    </lineage>
</organism>
<dbReference type="InterPro" id="IPR009000">
    <property type="entry name" value="Transl_B-barrel_sf"/>
</dbReference>
<dbReference type="Gene3D" id="1.10.10.10">
    <property type="entry name" value="Winged helix-like DNA-binding domain superfamily/Winged helix DNA-binding domain"/>
    <property type="match status" value="3"/>
</dbReference>
<dbReference type="InterPro" id="IPR048931">
    <property type="entry name" value="WHD_2nd_SelB_bact"/>
</dbReference>
<dbReference type="AlphaFoldDB" id="A0A261UJY7"/>
<dbReference type="Pfam" id="PF21214">
    <property type="entry name" value="WHD_2nd_SelB_bact"/>
    <property type="match status" value="1"/>
</dbReference>
<dbReference type="Gene3D" id="2.40.30.10">
    <property type="entry name" value="Translation factors"/>
    <property type="match status" value="1"/>
</dbReference>
<dbReference type="SUPFAM" id="SSF50447">
    <property type="entry name" value="Translation proteins"/>
    <property type="match status" value="1"/>
</dbReference>
<evidence type="ECO:0000256" key="1">
    <source>
        <dbReference type="ARBA" id="ARBA00004496"/>
    </source>
</evidence>
<accession>A0A261UJY7</accession>
<dbReference type="PANTHER" id="PTHR43721">
    <property type="entry name" value="ELONGATION FACTOR TU-RELATED"/>
    <property type="match status" value="1"/>
</dbReference>
<comment type="caution">
    <text evidence="10">The sequence shown here is derived from an EMBL/GenBank/DDBJ whole genome shotgun (WGS) entry which is preliminary data.</text>
</comment>
<keyword evidence="3" id="KW-0963">Cytoplasm</keyword>
<dbReference type="GO" id="GO:0003924">
    <property type="term" value="F:GTPase activity"/>
    <property type="evidence" value="ECO:0007669"/>
    <property type="project" value="InterPro"/>
</dbReference>
<protein>
    <recommendedName>
        <fullName evidence="2">Selenocysteine-specific elongation factor</fullName>
    </recommendedName>
    <alternativeName>
        <fullName evidence="8">SelB translation factor</fullName>
    </alternativeName>
</protein>
<dbReference type="InterPro" id="IPR036388">
    <property type="entry name" value="WH-like_DNA-bd_sf"/>
</dbReference>
<dbReference type="InterPro" id="IPR004535">
    <property type="entry name" value="Transl_elong_SelB"/>
</dbReference>
<dbReference type="GO" id="GO:0003746">
    <property type="term" value="F:translation elongation factor activity"/>
    <property type="evidence" value="ECO:0007669"/>
    <property type="project" value="UniProtKB-KW"/>
</dbReference>
<dbReference type="InterPro" id="IPR000795">
    <property type="entry name" value="T_Tr_GTP-bd_dom"/>
</dbReference>
<dbReference type="InterPro" id="IPR015191">
    <property type="entry name" value="SelB_WHD4"/>
</dbReference>
<dbReference type="Gene3D" id="3.40.50.300">
    <property type="entry name" value="P-loop containing nucleotide triphosphate hydrolases"/>
    <property type="match status" value="1"/>
</dbReference>
<evidence type="ECO:0000256" key="2">
    <source>
        <dbReference type="ARBA" id="ARBA00015953"/>
    </source>
</evidence>
<comment type="function">
    <text evidence="7">Translation factor necessary for the incorporation of selenocysteine into proteins. It probably replaces EF-Tu for the insertion of selenocysteine directed by the UGA codon. SelB binds GTP and GDP.</text>
</comment>
<dbReference type="Pfam" id="PF09106">
    <property type="entry name" value="WHD_2nd_SelB"/>
    <property type="match status" value="1"/>
</dbReference>
<evidence type="ECO:0000259" key="9">
    <source>
        <dbReference type="PROSITE" id="PS51722"/>
    </source>
</evidence>
<dbReference type="GO" id="GO:0001514">
    <property type="term" value="P:selenocysteine incorporation"/>
    <property type="evidence" value="ECO:0007669"/>
    <property type="project" value="InterPro"/>
</dbReference>
<dbReference type="PANTHER" id="PTHR43721:SF9">
    <property type="entry name" value="GTP-BINDING PROTEIN 1"/>
    <property type="match status" value="1"/>
</dbReference>
<dbReference type="Pfam" id="PF25461">
    <property type="entry name" value="Beta-barrel_SelB"/>
    <property type="match status" value="1"/>
</dbReference>
<dbReference type="RefSeq" id="WP_094843079.1">
    <property type="nucleotide sequence ID" value="NZ_NEVS01000004.1"/>
</dbReference>
<dbReference type="InterPro" id="IPR009001">
    <property type="entry name" value="Transl_elong_EF1A/Init_IF2_C"/>
</dbReference>
<dbReference type="InterPro" id="IPR036390">
    <property type="entry name" value="WH_DNA-bd_sf"/>
</dbReference>
<evidence type="ECO:0000256" key="7">
    <source>
        <dbReference type="ARBA" id="ARBA00025526"/>
    </source>
</evidence>
<dbReference type="InterPro" id="IPR027417">
    <property type="entry name" value="P-loop_NTPase"/>
</dbReference>
<dbReference type="PROSITE" id="PS00301">
    <property type="entry name" value="G_TR_1"/>
    <property type="match status" value="1"/>
</dbReference>
<dbReference type="InterPro" id="IPR050055">
    <property type="entry name" value="EF-Tu_GTPase"/>
</dbReference>
<dbReference type="SUPFAM" id="SSF50465">
    <property type="entry name" value="EF-Tu/eEF-1alpha/eIF2-gamma C-terminal domain"/>
    <property type="match status" value="1"/>
</dbReference>
<proteinExistence type="predicted"/>
<dbReference type="GO" id="GO:0005737">
    <property type="term" value="C:cytoplasm"/>
    <property type="evidence" value="ECO:0007669"/>
    <property type="project" value="UniProtKB-SubCell"/>
</dbReference>
<dbReference type="CDD" id="cd15491">
    <property type="entry name" value="selB_III"/>
    <property type="match status" value="1"/>
</dbReference>
<evidence type="ECO:0000313" key="11">
    <source>
        <dbReference type="Proteomes" id="UP000215767"/>
    </source>
</evidence>
<dbReference type="SUPFAM" id="SSF46785">
    <property type="entry name" value="Winged helix' DNA-binding domain"/>
    <property type="match status" value="3"/>
</dbReference>
<dbReference type="NCBIfam" id="TIGR00475">
    <property type="entry name" value="selB"/>
    <property type="match status" value="1"/>
</dbReference>
<evidence type="ECO:0000256" key="5">
    <source>
        <dbReference type="ARBA" id="ARBA00022917"/>
    </source>
</evidence>
<dbReference type="InterPro" id="IPR015190">
    <property type="entry name" value="Elong_fac_SelB-wing-hlx_typ-2"/>
</dbReference>
<dbReference type="InterPro" id="IPR031157">
    <property type="entry name" value="G_TR_CS"/>
</dbReference>
<dbReference type="CDD" id="cd04171">
    <property type="entry name" value="SelB"/>
    <property type="match status" value="1"/>
</dbReference>
<keyword evidence="6" id="KW-0342">GTP-binding</keyword>
<dbReference type="Pfam" id="PF09107">
    <property type="entry name" value="WHD_3rd_SelB"/>
    <property type="match status" value="1"/>
</dbReference>
<dbReference type="Pfam" id="PF00009">
    <property type="entry name" value="GTP_EFTU"/>
    <property type="match status" value="1"/>
</dbReference>
<evidence type="ECO:0000256" key="8">
    <source>
        <dbReference type="ARBA" id="ARBA00031615"/>
    </source>
</evidence>